<evidence type="ECO:0000256" key="5">
    <source>
        <dbReference type="ARBA" id="ARBA00023180"/>
    </source>
</evidence>
<accession>A0A834MEF2</accession>
<gene>
    <name evidence="8" type="ORF">GWI33_004746</name>
</gene>
<proteinExistence type="inferred from homology"/>
<evidence type="ECO:0000259" key="7">
    <source>
        <dbReference type="Pfam" id="PF00135"/>
    </source>
</evidence>
<dbReference type="SUPFAM" id="SSF53474">
    <property type="entry name" value="alpha/beta-Hydrolases"/>
    <property type="match status" value="1"/>
</dbReference>
<dbReference type="Pfam" id="PF00135">
    <property type="entry name" value="COesterase"/>
    <property type="match status" value="1"/>
</dbReference>
<dbReference type="InterPro" id="IPR050309">
    <property type="entry name" value="Type-B_Carboxylest/Lipase"/>
</dbReference>
<dbReference type="EC" id="3.1.1.-" evidence="6"/>
<evidence type="ECO:0000256" key="4">
    <source>
        <dbReference type="ARBA" id="ARBA00023157"/>
    </source>
</evidence>
<dbReference type="GO" id="GO:0052689">
    <property type="term" value="F:carboxylic ester hydrolase activity"/>
    <property type="evidence" value="ECO:0007669"/>
    <property type="project" value="UniProtKB-KW"/>
</dbReference>
<dbReference type="EMBL" id="JAACXV010000240">
    <property type="protein sequence ID" value="KAF7281456.1"/>
    <property type="molecule type" value="Genomic_DNA"/>
</dbReference>
<dbReference type="InterPro" id="IPR029058">
    <property type="entry name" value="AB_hydrolase_fold"/>
</dbReference>
<evidence type="ECO:0000313" key="9">
    <source>
        <dbReference type="Proteomes" id="UP000625711"/>
    </source>
</evidence>
<dbReference type="PROSITE" id="PS00122">
    <property type="entry name" value="CARBOXYLESTERASE_B_1"/>
    <property type="match status" value="1"/>
</dbReference>
<dbReference type="InterPro" id="IPR002018">
    <property type="entry name" value="CarbesteraseB"/>
</dbReference>
<evidence type="ECO:0000313" key="8">
    <source>
        <dbReference type="EMBL" id="KAF7281456.1"/>
    </source>
</evidence>
<feature type="domain" description="Carboxylesterase type B" evidence="7">
    <location>
        <begin position="1"/>
        <end position="414"/>
    </location>
</feature>
<dbReference type="Gene3D" id="3.40.50.1820">
    <property type="entry name" value="alpha/beta hydrolase"/>
    <property type="match status" value="1"/>
</dbReference>
<comment type="caution">
    <text evidence="8">The sequence shown here is derived from an EMBL/GenBank/DDBJ whole genome shotgun (WGS) entry which is preliminary data.</text>
</comment>
<keyword evidence="9" id="KW-1185">Reference proteome</keyword>
<keyword evidence="2" id="KW-0719">Serine esterase</keyword>
<evidence type="ECO:0000256" key="1">
    <source>
        <dbReference type="ARBA" id="ARBA00005964"/>
    </source>
</evidence>
<dbReference type="OrthoDB" id="19653at2759"/>
<dbReference type="Proteomes" id="UP000625711">
    <property type="component" value="Unassembled WGS sequence"/>
</dbReference>
<keyword evidence="4" id="KW-1015">Disulfide bond</keyword>
<protein>
    <recommendedName>
        <fullName evidence="6">Carboxylic ester hydrolase</fullName>
        <ecNumber evidence="6">3.1.1.-</ecNumber>
    </recommendedName>
</protein>
<keyword evidence="5" id="KW-0325">Glycoprotein</keyword>
<evidence type="ECO:0000256" key="3">
    <source>
        <dbReference type="ARBA" id="ARBA00022801"/>
    </source>
</evidence>
<dbReference type="InterPro" id="IPR019826">
    <property type="entry name" value="Carboxylesterase_B_AS"/>
</dbReference>
<keyword evidence="3 6" id="KW-0378">Hydrolase</keyword>
<evidence type="ECO:0000256" key="6">
    <source>
        <dbReference type="RuleBase" id="RU361235"/>
    </source>
</evidence>
<dbReference type="PANTHER" id="PTHR11559">
    <property type="entry name" value="CARBOXYLESTERASE"/>
    <property type="match status" value="1"/>
</dbReference>
<comment type="similarity">
    <text evidence="1 6">Belongs to the type-B carboxylesterase/lipase family.</text>
</comment>
<name>A0A834MEF2_RHYFE</name>
<sequence>MVWIYGGGFVSGSSDYNTYAPDYILDKDVLYVSFNYRLGIFGFLSTEDLAAPGNWGLKDQILALKWVKKNIAHFGGDTSKITIFGESAGAASVSYLVNSNLTKGLYRAAIMESGNGLCLWSLSRNAKTKAQQVGKELNITETNSTALIERLRLVDYKQLKSAENNVTVKILSDGDILAGLPFAVVQEPDHSGAVLSGRTYEILASGKFNRVPSIIGYNSNELAARITGSNYLLVIGFLNLKVLPKNLAPYDLTNVTSKRNEAGNKIKNKYLGFLLITDLDKAFRFATIDQFNRPVRKTVHMMSRYSNVYYYKFSYEGKLGNSNRTVSGVQHAEDMNYIFYKNVSVSEKDSLTVKRVITMWTNFAKTGNPTSSNGTGVLRNITWIPNTPSTNVSESVHYLNINDTVTMQKNPEQDDWLFYKDIYNTYGDPSYYTTY</sequence>
<dbReference type="AlphaFoldDB" id="A0A834MEF2"/>
<organism evidence="8 9">
    <name type="scientific">Rhynchophorus ferrugineus</name>
    <name type="common">Red palm weevil</name>
    <name type="synonym">Curculio ferrugineus</name>
    <dbReference type="NCBI Taxonomy" id="354439"/>
    <lineage>
        <taxon>Eukaryota</taxon>
        <taxon>Metazoa</taxon>
        <taxon>Ecdysozoa</taxon>
        <taxon>Arthropoda</taxon>
        <taxon>Hexapoda</taxon>
        <taxon>Insecta</taxon>
        <taxon>Pterygota</taxon>
        <taxon>Neoptera</taxon>
        <taxon>Endopterygota</taxon>
        <taxon>Coleoptera</taxon>
        <taxon>Polyphaga</taxon>
        <taxon>Cucujiformia</taxon>
        <taxon>Curculionidae</taxon>
        <taxon>Dryophthorinae</taxon>
        <taxon>Rhynchophorus</taxon>
    </lineage>
</organism>
<reference evidence="8" key="1">
    <citation type="submission" date="2020-08" db="EMBL/GenBank/DDBJ databases">
        <title>Genome sequencing and assembly of the red palm weevil Rhynchophorus ferrugineus.</title>
        <authorList>
            <person name="Dias G.B."/>
            <person name="Bergman C.M."/>
            <person name="Manee M."/>
        </authorList>
    </citation>
    <scope>NUCLEOTIDE SEQUENCE</scope>
    <source>
        <strain evidence="8">AA-2017</strain>
        <tissue evidence="8">Whole larva</tissue>
    </source>
</reference>
<evidence type="ECO:0000256" key="2">
    <source>
        <dbReference type="ARBA" id="ARBA00022487"/>
    </source>
</evidence>